<reference evidence="1 2" key="1">
    <citation type="journal article" date="2019" name="Int. J. Syst. Evol. Microbiol.">
        <title>The Global Catalogue of Microorganisms (GCM) 10K type strain sequencing project: providing services to taxonomists for standard genome sequencing and annotation.</title>
        <authorList>
            <consortium name="The Broad Institute Genomics Platform"/>
            <consortium name="The Broad Institute Genome Sequencing Center for Infectious Disease"/>
            <person name="Wu L."/>
            <person name="Ma J."/>
        </authorList>
    </citation>
    <scope>NUCLEOTIDE SEQUENCE [LARGE SCALE GENOMIC DNA]</scope>
    <source>
        <strain evidence="1 2">JCM 14546</strain>
    </source>
</reference>
<proteinExistence type="predicted"/>
<accession>A0ABN2T4Q0</accession>
<sequence length="90" mass="9090">MTFSGGDPNALDNLAPNIKNLRGDYEGANSDIMTALADAAGAAGDPAVADAIGAVKDRVFFSLSHLPEVISVTGGIVEQNSSLLRTATGS</sequence>
<dbReference type="EMBL" id="BAAANO010000004">
    <property type="protein sequence ID" value="GAA1998761.1"/>
    <property type="molecule type" value="Genomic_DNA"/>
</dbReference>
<keyword evidence="2" id="KW-1185">Reference proteome</keyword>
<evidence type="ECO:0000313" key="2">
    <source>
        <dbReference type="Proteomes" id="UP001500755"/>
    </source>
</evidence>
<protein>
    <submittedName>
        <fullName evidence="1">Uncharacterized protein</fullName>
    </submittedName>
</protein>
<organism evidence="1 2">
    <name type="scientific">Brevibacterium samyangense</name>
    <dbReference type="NCBI Taxonomy" id="366888"/>
    <lineage>
        <taxon>Bacteria</taxon>
        <taxon>Bacillati</taxon>
        <taxon>Actinomycetota</taxon>
        <taxon>Actinomycetes</taxon>
        <taxon>Micrococcales</taxon>
        <taxon>Brevibacteriaceae</taxon>
        <taxon>Brevibacterium</taxon>
    </lineage>
</organism>
<dbReference type="Proteomes" id="UP001500755">
    <property type="component" value="Unassembled WGS sequence"/>
</dbReference>
<dbReference type="RefSeq" id="WP_344306267.1">
    <property type="nucleotide sequence ID" value="NZ_BAAANO010000004.1"/>
</dbReference>
<name>A0ABN2T4Q0_9MICO</name>
<evidence type="ECO:0000313" key="1">
    <source>
        <dbReference type="EMBL" id="GAA1998761.1"/>
    </source>
</evidence>
<comment type="caution">
    <text evidence="1">The sequence shown here is derived from an EMBL/GenBank/DDBJ whole genome shotgun (WGS) entry which is preliminary data.</text>
</comment>
<gene>
    <name evidence="1" type="ORF">GCM10009755_02640</name>
</gene>